<dbReference type="SUPFAM" id="SSF50998">
    <property type="entry name" value="Quinoprotein alcohol dehydrogenase-like"/>
    <property type="match status" value="1"/>
</dbReference>
<sequence>MPSRSRTTAARLLAIAVVGLALLATMTTPVRAAPTEVELPVADHGEIPLTATTVAGAATGMMPDGSPRTWAVVSGKPAYLAEIDPLAGQVLASHPLEGASGAWGVEIADDGTVWVSSYGNGELFHLAPGADEVVNAGQPHPDASFLWQVDTDADGIAYTGSFLGFAEGDQLPPARLGAYDRTTGEWRDYGEFGDDYTYIRSTAVVGDTVYVGTGTVGAMFAVDIESGDKTEIPMPEDRTDCQFTYEMAVSGTDLWVKFQCTDGNAGYVWDTEAQEWVQGPFPHFGDQRVGRDEAGNTWFTGEGNVLYSSSPEREVTETDVVLGPKGIGVVSDGDAEYVIGMTNNVIDRYDITTGEVEQVVLELTGTPTTPRSAVMGPDDRLHFGGYFSGGFASYDPSSQEWAFEAGLGQTEGFATVGDTLYAGRYPGARIDAIDPTKPFGDGNPRRVADLDGDGQDRPFALVDADGLLVVGTVPEYGSLTGALAVYDPATGETDTRVNLIEDQSITALAYEKGIVYGGTSVYGGNGAAPTQQNARVFAFDLASRTILWDVEIPGQRQVTSVEVTPGRQVWAATRGSLYALSTTDGQQQVSYEIVPFDWGEFAGGTWHGDDLAYDRDANRLYGSVGGKLIRLRPLGRHDVEMLAGASGGHLVLGTDHRVYWVDGQHLRSVDWREG</sequence>
<evidence type="ECO:0000313" key="2">
    <source>
        <dbReference type="EMBL" id="HIT76912.1"/>
    </source>
</evidence>
<feature type="chain" id="PRO_5039104339" evidence="1">
    <location>
        <begin position="33"/>
        <end position="674"/>
    </location>
</feature>
<evidence type="ECO:0000256" key="1">
    <source>
        <dbReference type="SAM" id="SignalP"/>
    </source>
</evidence>
<dbReference type="Proteomes" id="UP000886842">
    <property type="component" value="Unassembled WGS sequence"/>
</dbReference>
<reference evidence="2" key="1">
    <citation type="submission" date="2020-10" db="EMBL/GenBank/DDBJ databases">
        <authorList>
            <person name="Gilroy R."/>
        </authorList>
    </citation>
    <scope>NUCLEOTIDE SEQUENCE</scope>
    <source>
        <strain evidence="2">ChiGjej1B1-24693</strain>
    </source>
</reference>
<comment type="caution">
    <text evidence="2">The sequence shown here is derived from an EMBL/GenBank/DDBJ whole genome shotgun (WGS) entry which is preliminary data.</text>
</comment>
<dbReference type="SMART" id="SM00564">
    <property type="entry name" value="PQQ"/>
    <property type="match status" value="4"/>
</dbReference>
<proteinExistence type="predicted"/>
<evidence type="ECO:0000313" key="3">
    <source>
        <dbReference type="Proteomes" id="UP000886842"/>
    </source>
</evidence>
<feature type="signal peptide" evidence="1">
    <location>
        <begin position="1"/>
        <end position="32"/>
    </location>
</feature>
<dbReference type="InterPro" id="IPR011047">
    <property type="entry name" value="Quinoprotein_ADH-like_sf"/>
</dbReference>
<dbReference type="InterPro" id="IPR015943">
    <property type="entry name" value="WD40/YVTN_repeat-like_dom_sf"/>
</dbReference>
<dbReference type="SUPFAM" id="SSF50969">
    <property type="entry name" value="YVTN repeat-like/Quinoprotein amine dehydrogenase"/>
    <property type="match status" value="1"/>
</dbReference>
<name>A0A9D1H150_9ACTN</name>
<gene>
    <name evidence="2" type="ORF">IAA98_15135</name>
</gene>
<reference evidence="2" key="2">
    <citation type="journal article" date="2021" name="PeerJ">
        <title>Extensive microbial diversity within the chicken gut microbiome revealed by metagenomics and culture.</title>
        <authorList>
            <person name="Gilroy R."/>
            <person name="Ravi A."/>
            <person name="Getino M."/>
            <person name="Pursley I."/>
            <person name="Horton D.L."/>
            <person name="Alikhan N.F."/>
            <person name="Baker D."/>
            <person name="Gharbi K."/>
            <person name="Hall N."/>
            <person name="Watson M."/>
            <person name="Adriaenssens E.M."/>
            <person name="Foster-Nyarko E."/>
            <person name="Jarju S."/>
            <person name="Secka A."/>
            <person name="Antonio M."/>
            <person name="Oren A."/>
            <person name="Chaudhuri R.R."/>
            <person name="La Ragione R."/>
            <person name="Hildebrand F."/>
            <person name="Pallen M.J."/>
        </authorList>
    </citation>
    <scope>NUCLEOTIDE SEQUENCE</scope>
    <source>
        <strain evidence="2">ChiGjej1B1-24693</strain>
    </source>
</reference>
<dbReference type="InterPro" id="IPR011044">
    <property type="entry name" value="Quino_amine_DH_bsu"/>
</dbReference>
<accession>A0A9D1H150</accession>
<dbReference type="EMBL" id="DVLP01000438">
    <property type="protein sequence ID" value="HIT76912.1"/>
    <property type="molecule type" value="Genomic_DNA"/>
</dbReference>
<keyword evidence="1" id="KW-0732">Signal</keyword>
<organism evidence="2 3">
    <name type="scientific">Candidatus Avipropionibacterium avicola</name>
    <dbReference type="NCBI Taxonomy" id="2840701"/>
    <lineage>
        <taxon>Bacteria</taxon>
        <taxon>Bacillati</taxon>
        <taxon>Actinomycetota</taxon>
        <taxon>Actinomycetes</taxon>
        <taxon>Propionibacteriales</taxon>
        <taxon>Propionibacteriaceae</taxon>
        <taxon>Propionibacteriaceae incertae sedis</taxon>
        <taxon>Candidatus Avipropionibacterium</taxon>
    </lineage>
</organism>
<dbReference type="InterPro" id="IPR018391">
    <property type="entry name" value="PQQ_b-propeller_rpt"/>
</dbReference>
<protein>
    <submittedName>
        <fullName evidence="2">PQQ-binding-like beta-propeller repeat protein</fullName>
    </submittedName>
</protein>
<dbReference type="SUPFAM" id="SSF63829">
    <property type="entry name" value="Calcium-dependent phosphotriesterase"/>
    <property type="match status" value="1"/>
</dbReference>
<dbReference type="Gene3D" id="2.130.10.10">
    <property type="entry name" value="YVTN repeat-like/Quinoprotein amine dehydrogenase"/>
    <property type="match status" value="2"/>
</dbReference>
<dbReference type="AlphaFoldDB" id="A0A9D1H150"/>